<dbReference type="Pfam" id="PF01728">
    <property type="entry name" value="FtsJ"/>
    <property type="match status" value="1"/>
</dbReference>
<accession>A0A9D0ZAW4</accession>
<dbReference type="SUPFAM" id="SSF53335">
    <property type="entry name" value="S-adenosyl-L-methionine-dependent methyltransferases"/>
    <property type="match status" value="1"/>
</dbReference>
<dbReference type="GO" id="GO:0003723">
    <property type="term" value="F:RNA binding"/>
    <property type="evidence" value="ECO:0007669"/>
    <property type="project" value="UniProtKB-KW"/>
</dbReference>
<comment type="caution">
    <text evidence="4">The sequence shown here is derived from an EMBL/GenBank/DDBJ whole genome shotgun (WGS) entry which is preliminary data.</text>
</comment>
<dbReference type="PANTHER" id="PTHR32319:SF0">
    <property type="entry name" value="BACTERIAL HEMOLYSIN-LIKE PROTEIN"/>
    <property type="match status" value="1"/>
</dbReference>
<dbReference type="InterPro" id="IPR036986">
    <property type="entry name" value="S4_RNA-bd_sf"/>
</dbReference>
<proteinExistence type="inferred from homology"/>
<dbReference type="InterPro" id="IPR029063">
    <property type="entry name" value="SAM-dependent_MTases_sf"/>
</dbReference>
<evidence type="ECO:0000313" key="4">
    <source>
        <dbReference type="EMBL" id="HIQ71175.1"/>
    </source>
</evidence>
<dbReference type="Gene3D" id="3.40.50.150">
    <property type="entry name" value="Vaccinia Virus protein VP39"/>
    <property type="match status" value="1"/>
</dbReference>
<dbReference type="GO" id="GO:0008168">
    <property type="term" value="F:methyltransferase activity"/>
    <property type="evidence" value="ECO:0007669"/>
    <property type="project" value="InterPro"/>
</dbReference>
<dbReference type="InterPro" id="IPR002877">
    <property type="entry name" value="RNA_MeTrfase_FtsJ_dom"/>
</dbReference>
<dbReference type="Gene3D" id="3.10.290.10">
    <property type="entry name" value="RNA-binding S4 domain"/>
    <property type="match status" value="1"/>
</dbReference>
<name>A0A9D0ZAW4_9FIRM</name>
<evidence type="ECO:0000256" key="1">
    <source>
        <dbReference type="ARBA" id="ARBA00022884"/>
    </source>
</evidence>
<evidence type="ECO:0000256" key="2">
    <source>
        <dbReference type="ARBA" id="ARBA00029460"/>
    </source>
</evidence>
<reference evidence="4" key="2">
    <citation type="journal article" date="2021" name="PeerJ">
        <title>Extensive microbial diversity within the chicken gut microbiome revealed by metagenomics and culture.</title>
        <authorList>
            <person name="Gilroy R."/>
            <person name="Ravi A."/>
            <person name="Getino M."/>
            <person name="Pursley I."/>
            <person name="Horton D.L."/>
            <person name="Alikhan N.F."/>
            <person name="Baker D."/>
            <person name="Gharbi K."/>
            <person name="Hall N."/>
            <person name="Watson M."/>
            <person name="Adriaenssens E.M."/>
            <person name="Foster-Nyarko E."/>
            <person name="Jarju S."/>
            <person name="Secka A."/>
            <person name="Antonio M."/>
            <person name="Oren A."/>
            <person name="Chaudhuri R.R."/>
            <person name="La Ragione R."/>
            <person name="Hildebrand F."/>
            <person name="Pallen M.J."/>
        </authorList>
    </citation>
    <scope>NUCLEOTIDE SEQUENCE</scope>
    <source>
        <strain evidence="4">ChiSxjej2B14-6234</strain>
    </source>
</reference>
<dbReference type="GO" id="GO:0032259">
    <property type="term" value="P:methylation"/>
    <property type="evidence" value="ECO:0007669"/>
    <property type="project" value="InterPro"/>
</dbReference>
<evidence type="ECO:0000313" key="5">
    <source>
        <dbReference type="Proteomes" id="UP000886887"/>
    </source>
</evidence>
<protein>
    <submittedName>
        <fullName evidence="4">TlyA family rRNA (Cytidine-2'-O)-methyltransferase</fullName>
    </submittedName>
</protein>
<feature type="domain" description="Ribosomal RNA methyltransferase FtsJ" evidence="3">
    <location>
        <begin position="62"/>
        <end position="241"/>
    </location>
</feature>
<organism evidence="4 5">
    <name type="scientific">Candidatus Onthenecus intestinigallinarum</name>
    <dbReference type="NCBI Taxonomy" id="2840875"/>
    <lineage>
        <taxon>Bacteria</taxon>
        <taxon>Bacillati</taxon>
        <taxon>Bacillota</taxon>
        <taxon>Clostridia</taxon>
        <taxon>Eubacteriales</taxon>
        <taxon>Candidatus Onthenecus</taxon>
    </lineage>
</organism>
<dbReference type="AlphaFoldDB" id="A0A9D0ZAW4"/>
<dbReference type="InterPro" id="IPR047048">
    <property type="entry name" value="TlyA"/>
</dbReference>
<keyword evidence="1" id="KW-0694">RNA-binding</keyword>
<dbReference type="Proteomes" id="UP000886887">
    <property type="component" value="Unassembled WGS sequence"/>
</dbReference>
<evidence type="ECO:0000259" key="3">
    <source>
        <dbReference type="Pfam" id="PF01728"/>
    </source>
</evidence>
<comment type="similarity">
    <text evidence="2">Belongs to the TlyA family.</text>
</comment>
<dbReference type="EMBL" id="DVFJ01000009">
    <property type="protein sequence ID" value="HIQ71175.1"/>
    <property type="molecule type" value="Genomic_DNA"/>
</dbReference>
<sequence length="277" mass="29885">MSAKRMPAWERMVREGMVSDRAEAERWILAGKVRAGAAPVRSAGEPVAMDRPLTVQGLFDRYISKGGYKLEGALQAFSMDVRGRVAIDAGASTGGFTDCLVRSGCARVYAVDVGFGQLHGSLRQNPVVVNLERTNISDERLLTLSPRPDLGTVDLSYLSLRKGIPAFSQILHGQGELICLVKPLFEIDDAEARRAGVVPPQAYAPLLRGLCADIAREGLGFVAGVTHSPVTGNGGTVEFFLRVNLNDPDAQRTPEELRAQIDAAVEAGLSLERYHKS</sequence>
<gene>
    <name evidence="4" type="ORF">IAB73_03070</name>
</gene>
<reference evidence="4" key="1">
    <citation type="submission" date="2020-10" db="EMBL/GenBank/DDBJ databases">
        <authorList>
            <person name="Gilroy R."/>
        </authorList>
    </citation>
    <scope>NUCLEOTIDE SEQUENCE</scope>
    <source>
        <strain evidence="4">ChiSxjej2B14-6234</strain>
    </source>
</reference>
<dbReference type="PANTHER" id="PTHR32319">
    <property type="entry name" value="BACTERIAL HEMOLYSIN-LIKE PROTEIN"/>
    <property type="match status" value="1"/>
</dbReference>